<dbReference type="InterPro" id="IPR002155">
    <property type="entry name" value="Thiolase"/>
</dbReference>
<comment type="similarity">
    <text evidence="1 5">Belongs to the thiolase-like superfamily. Thiolase family.</text>
</comment>
<dbReference type="Proteomes" id="UP000199729">
    <property type="component" value="Chromosome"/>
</dbReference>
<proteinExistence type="inferred from homology"/>
<keyword evidence="2 5" id="KW-0808">Transferase</keyword>
<dbReference type="InterPro" id="IPR016039">
    <property type="entry name" value="Thiolase-like"/>
</dbReference>
<protein>
    <submittedName>
        <fullName evidence="8">Acetyl-CoA acetyltransferase</fullName>
    </submittedName>
</protein>
<accession>A0A221KIN5</accession>
<feature type="domain" description="Thiolase N-terminal" evidence="6">
    <location>
        <begin position="31"/>
        <end position="281"/>
    </location>
</feature>
<dbReference type="PANTHER" id="PTHR18919">
    <property type="entry name" value="ACETYL-COA C-ACYLTRANSFERASE"/>
    <property type="match status" value="1"/>
</dbReference>
<dbReference type="AlphaFoldDB" id="A0A221KIN5"/>
<evidence type="ECO:0000256" key="2">
    <source>
        <dbReference type="ARBA" id="ARBA00022679"/>
    </source>
</evidence>
<dbReference type="CDD" id="cd00751">
    <property type="entry name" value="thiolase"/>
    <property type="match status" value="1"/>
</dbReference>
<keyword evidence="9" id="KW-1185">Reference proteome</keyword>
<sequence length="418" mass="44587">MQMVQSMNNLPTTAGDICMHGFIPYGVYWSTPFAKWQGSLANLNSVRLAAHVGRQVLADKRVPLDQIDLGILGMTNPQKGSFYGLPWLTGMLGIDRVAGPTVQQACATSVRALQMASQELAGGTATCALLVMCDRMSNGPIVHYPDATAPGGNGITERWTLDNFAADPYAGKAMLETGENVAAKYGVTLAMQHELKLHRFEQYQAALANDRAFQRRYMVDAPIFDSSFRKQTGALSIDEGVFPTSAEGLARLKPVREGGTITFGAQTHPADGNAGAIVTTRERAAEMATDSGIEIELLGFGQARVEKAHMPMAPAPAALNALKHAGLTIADVDAVKTHNPFAVNDLAFAADTGFDWRKMNNYGSSIIWGHPQGPTGLRGVIELIEELVLRGGGVGVFTGCAAGDSGVATVLRVTDRRK</sequence>
<dbReference type="Pfam" id="PF00108">
    <property type="entry name" value="Thiolase_N"/>
    <property type="match status" value="1"/>
</dbReference>
<dbReference type="Pfam" id="PF02803">
    <property type="entry name" value="Thiolase_C"/>
    <property type="match status" value="1"/>
</dbReference>
<dbReference type="PIRSF" id="PIRSF000429">
    <property type="entry name" value="Ac-CoA_Ac_transf"/>
    <property type="match status" value="1"/>
</dbReference>
<evidence type="ECO:0000259" key="7">
    <source>
        <dbReference type="Pfam" id="PF02803"/>
    </source>
</evidence>
<reference evidence="8 9" key="1">
    <citation type="submission" date="2017-07" db="EMBL/GenBank/DDBJ databases">
        <title>Complete Genome Sequence of the cosmetic ferment Vitreoscilla filiformis (ATCC15551).</title>
        <authorList>
            <person name="Contreras S."/>
            <person name="Sagory-Zalkind P."/>
            <person name="Blanquart H."/>
            <person name="Iltis A."/>
            <person name="Morand S.C."/>
        </authorList>
    </citation>
    <scope>NUCLEOTIDE SEQUENCE [LARGE SCALE GENOMIC DNA]</scope>
    <source>
        <strain evidence="8 9">ATCC 15551</strain>
    </source>
</reference>
<dbReference type="InterPro" id="IPR020616">
    <property type="entry name" value="Thiolase_N"/>
</dbReference>
<gene>
    <name evidence="8" type="ORF">VITFI_CDS3131</name>
</gene>
<dbReference type="InterPro" id="IPR020617">
    <property type="entry name" value="Thiolase_C"/>
</dbReference>
<dbReference type="PANTHER" id="PTHR18919:SF107">
    <property type="entry name" value="ACETYL-COA ACETYLTRANSFERASE, CYTOSOLIC"/>
    <property type="match status" value="1"/>
</dbReference>
<evidence type="ECO:0000259" key="6">
    <source>
        <dbReference type="Pfam" id="PF00108"/>
    </source>
</evidence>
<evidence type="ECO:0000256" key="3">
    <source>
        <dbReference type="ARBA" id="ARBA00023315"/>
    </source>
</evidence>
<organism evidence="8 9">
    <name type="scientific">Vitreoscilla filiformis</name>
    <dbReference type="NCBI Taxonomy" id="63"/>
    <lineage>
        <taxon>Bacteria</taxon>
        <taxon>Pseudomonadati</taxon>
        <taxon>Pseudomonadota</taxon>
        <taxon>Betaproteobacteria</taxon>
        <taxon>Neisseriales</taxon>
        <taxon>Neisseriaceae</taxon>
        <taxon>Vitreoscilla</taxon>
    </lineage>
</organism>
<evidence type="ECO:0000313" key="8">
    <source>
        <dbReference type="EMBL" id="ASM78908.1"/>
    </source>
</evidence>
<feature type="domain" description="Thiolase C-terminal" evidence="7">
    <location>
        <begin position="297"/>
        <end position="412"/>
    </location>
</feature>
<evidence type="ECO:0000256" key="1">
    <source>
        <dbReference type="ARBA" id="ARBA00010982"/>
    </source>
</evidence>
<dbReference type="Gene3D" id="3.40.47.10">
    <property type="match status" value="1"/>
</dbReference>
<feature type="active site" description="Proton acceptor" evidence="4">
    <location>
        <position position="400"/>
    </location>
</feature>
<feature type="active site" description="Acyl-thioester intermediate" evidence="4">
    <location>
        <position position="106"/>
    </location>
</feature>
<name>A0A221KIN5_VITFI</name>
<dbReference type="GO" id="GO:0003988">
    <property type="term" value="F:acetyl-CoA C-acyltransferase activity"/>
    <property type="evidence" value="ECO:0007669"/>
    <property type="project" value="UniProtKB-ARBA"/>
</dbReference>
<dbReference type="KEGG" id="vff:VITFI_CDS3131"/>
<dbReference type="SUPFAM" id="SSF53901">
    <property type="entry name" value="Thiolase-like"/>
    <property type="match status" value="2"/>
</dbReference>
<evidence type="ECO:0000313" key="9">
    <source>
        <dbReference type="Proteomes" id="UP000199729"/>
    </source>
</evidence>
<dbReference type="EMBL" id="CP022423">
    <property type="protein sequence ID" value="ASM78908.1"/>
    <property type="molecule type" value="Genomic_DNA"/>
</dbReference>
<keyword evidence="3 5" id="KW-0012">Acyltransferase</keyword>
<evidence type="ECO:0000256" key="5">
    <source>
        <dbReference type="RuleBase" id="RU003557"/>
    </source>
</evidence>
<feature type="active site" description="Proton acceptor" evidence="4">
    <location>
        <position position="370"/>
    </location>
</feature>
<evidence type="ECO:0000256" key="4">
    <source>
        <dbReference type="PIRSR" id="PIRSR000429-1"/>
    </source>
</evidence>